<dbReference type="InterPro" id="IPR007831">
    <property type="entry name" value="T2SS_GspE_N"/>
</dbReference>
<evidence type="ECO:0000256" key="1">
    <source>
        <dbReference type="ARBA" id="ARBA00006611"/>
    </source>
</evidence>
<evidence type="ECO:0000256" key="3">
    <source>
        <dbReference type="ARBA" id="ARBA00022840"/>
    </source>
</evidence>
<protein>
    <submittedName>
        <fullName evidence="6">Type IV pilus assembly protein PilB</fullName>
    </submittedName>
</protein>
<dbReference type="Gene3D" id="3.30.300.160">
    <property type="entry name" value="Type II secretion system, protein E, N-terminal domain"/>
    <property type="match status" value="1"/>
</dbReference>
<dbReference type="InterPro" id="IPR001482">
    <property type="entry name" value="T2SS/T4SS_dom"/>
</dbReference>
<keyword evidence="3" id="KW-0067">ATP-binding</keyword>
<dbReference type="InterPro" id="IPR037257">
    <property type="entry name" value="T2SS_E_N_sf"/>
</dbReference>
<feature type="domain" description="Type II secretion system protein GspE N-terminal" evidence="5">
    <location>
        <begin position="58"/>
        <end position="148"/>
    </location>
</feature>
<dbReference type="AlphaFoldDB" id="A0A081C6P7"/>
<dbReference type="HOGENOM" id="CLU_013446_10_3_0"/>
<dbReference type="EMBL" id="DF820472">
    <property type="protein sequence ID" value="GAK60252.1"/>
    <property type="molecule type" value="Genomic_DNA"/>
</dbReference>
<comment type="similarity">
    <text evidence="1">Belongs to the GSP E family.</text>
</comment>
<dbReference type="PANTHER" id="PTHR30258">
    <property type="entry name" value="TYPE II SECRETION SYSTEM PROTEIN GSPE-RELATED"/>
    <property type="match status" value="1"/>
</dbReference>
<organism evidence="6">
    <name type="scientific">Vecturithrix granuli</name>
    <dbReference type="NCBI Taxonomy" id="1499967"/>
    <lineage>
        <taxon>Bacteria</taxon>
        <taxon>Candidatus Moduliflexota</taxon>
        <taxon>Candidatus Vecturitrichia</taxon>
        <taxon>Candidatus Vecturitrichales</taxon>
        <taxon>Candidatus Vecturitrichaceae</taxon>
        <taxon>Candidatus Vecturithrix</taxon>
    </lineage>
</organism>
<dbReference type="InterPro" id="IPR027417">
    <property type="entry name" value="P-loop_NTPase"/>
</dbReference>
<evidence type="ECO:0000256" key="2">
    <source>
        <dbReference type="ARBA" id="ARBA00022741"/>
    </source>
</evidence>
<dbReference type="Gene3D" id="3.40.50.300">
    <property type="entry name" value="P-loop containing nucleotide triphosphate hydrolases"/>
    <property type="match status" value="1"/>
</dbReference>
<dbReference type="Pfam" id="PF00437">
    <property type="entry name" value="T2SSE"/>
    <property type="match status" value="1"/>
</dbReference>
<dbReference type="SUPFAM" id="SSF52540">
    <property type="entry name" value="P-loop containing nucleoside triphosphate hydrolases"/>
    <property type="match status" value="1"/>
</dbReference>
<evidence type="ECO:0000259" key="4">
    <source>
        <dbReference type="Pfam" id="PF00437"/>
    </source>
</evidence>
<reference evidence="6" key="1">
    <citation type="journal article" date="2015" name="PeerJ">
        <title>First genomic representation of candidate bacterial phylum KSB3 points to enhanced environmental sensing as a trigger of wastewater bulking.</title>
        <authorList>
            <person name="Sekiguchi Y."/>
            <person name="Ohashi A."/>
            <person name="Parks D.H."/>
            <person name="Yamauchi T."/>
            <person name="Tyson G.W."/>
            <person name="Hugenholtz P."/>
        </authorList>
    </citation>
    <scope>NUCLEOTIDE SEQUENCE [LARGE SCALE GENOMIC DNA]</scope>
</reference>
<dbReference type="GO" id="GO:0016887">
    <property type="term" value="F:ATP hydrolysis activity"/>
    <property type="evidence" value="ECO:0007669"/>
    <property type="project" value="TreeGrafter"/>
</dbReference>
<dbReference type="Gene3D" id="3.30.450.90">
    <property type="match status" value="1"/>
</dbReference>
<dbReference type="Proteomes" id="UP000030661">
    <property type="component" value="Unassembled WGS sequence"/>
</dbReference>
<dbReference type="GO" id="GO:0005886">
    <property type="term" value="C:plasma membrane"/>
    <property type="evidence" value="ECO:0007669"/>
    <property type="project" value="TreeGrafter"/>
</dbReference>
<dbReference type="GO" id="GO:0005524">
    <property type="term" value="F:ATP binding"/>
    <property type="evidence" value="ECO:0007669"/>
    <property type="project" value="UniProtKB-KW"/>
</dbReference>
<keyword evidence="2" id="KW-0547">Nucleotide-binding</keyword>
<feature type="domain" description="Bacterial type II secretion system protein E" evidence="4">
    <location>
        <begin position="200"/>
        <end position="603"/>
    </location>
</feature>
<name>A0A081C6P7_VECG1</name>
<proteinExistence type="inferred from homology"/>
<evidence type="ECO:0000313" key="6">
    <source>
        <dbReference type="EMBL" id="GAK60252.1"/>
    </source>
</evidence>
<gene>
    <name evidence="6" type="ORF">U27_00143</name>
</gene>
<dbReference type="PANTHER" id="PTHR30258:SF1">
    <property type="entry name" value="PROTEIN TRANSPORT PROTEIN HOFB HOMOLOG"/>
    <property type="match status" value="1"/>
</dbReference>
<evidence type="ECO:0000259" key="5">
    <source>
        <dbReference type="Pfam" id="PF05157"/>
    </source>
</evidence>
<dbReference type="Pfam" id="PF05157">
    <property type="entry name" value="MshEN"/>
    <property type="match status" value="1"/>
</dbReference>
<dbReference type="eggNOG" id="COG2804">
    <property type="taxonomic scope" value="Bacteria"/>
</dbReference>
<accession>A0A081C6P7</accession>
<keyword evidence="7" id="KW-1185">Reference proteome</keyword>
<sequence>MDKLLKLLCDEHVITEEQYQRVLKECENSAKSFDTILEQSGFLREEALLDFLGEKFHLSVVNWDTYQPDPDLLALIPEHIASKYTIFPYAIERGRRQNKITLAIANPLNLSAIESDISFMTGSIVKTEIASTRAILDAIRTYYGTSETAPRVPDVQARQEKRVILSKVMPSGFAEFDALLPELLDAADLEAEEDVLAELDHEHPSTKFLIELLGIAVDRGFSEIHIDPYGQEQRIRFRLHGVLHEHASIPEQIGRGILQRLRRMSQRAELSPITTTGMKNKQGSWSGSFSTTYIQGKFLTVHFTTYPSISGEKVLLKIKNGVFPENIDTLGFDENSSKVLERILSKPQGLLLLVSPPNHGKTTTLRTILRQFVQPEKVAISVEPMVEVILPHVIQIPYDPQTAYQDWYAILSYHAPDFLALNNLEHPLLEQLALEFASSAIVLASFTAHDSADGLCTFLTRLGDIFDKQAQKGLLLALDSLGGIVSQRLIRTICPHCKEKVALSNSDQEFLHQFTTTGGEFDYRAAYVGKGCSECLETGYSGQTGLFEIMKLDKSLKQFLLQSQPLSSFQVRSFLAEMSIDTMKSQAFQKIQQGVTSVAEIRRVLF</sequence>
<dbReference type="STRING" id="1499967.U27_00143"/>
<evidence type="ECO:0000313" key="7">
    <source>
        <dbReference type="Proteomes" id="UP000030661"/>
    </source>
</evidence>
<dbReference type="SUPFAM" id="SSF160246">
    <property type="entry name" value="EspE N-terminal domain-like"/>
    <property type="match status" value="1"/>
</dbReference>